<dbReference type="EC" id="3.4.22.34" evidence="3"/>
<keyword evidence="7" id="KW-0788">Thiol protease</keyword>
<evidence type="ECO:0000256" key="3">
    <source>
        <dbReference type="ARBA" id="ARBA00012628"/>
    </source>
</evidence>
<dbReference type="GO" id="GO:0051603">
    <property type="term" value="P:proteolysis involved in protein catabolic process"/>
    <property type="evidence" value="ECO:0007669"/>
    <property type="project" value="TreeGrafter"/>
</dbReference>
<feature type="active site" description="Nucleophile" evidence="8">
    <location>
        <position position="170"/>
    </location>
</feature>
<dbReference type="PRINTS" id="PR00776">
    <property type="entry name" value="HEMOGLOBNASE"/>
</dbReference>
<evidence type="ECO:0000256" key="7">
    <source>
        <dbReference type="ARBA" id="ARBA00022807"/>
    </source>
</evidence>
<dbReference type="STRING" id="451379.A0A0N5ASI8"/>
<reference evidence="10" key="1">
    <citation type="submission" date="2017-02" db="UniProtKB">
        <authorList>
            <consortium name="WormBaseParasite"/>
        </authorList>
    </citation>
    <scope>IDENTIFICATION</scope>
</reference>
<evidence type="ECO:0000256" key="2">
    <source>
        <dbReference type="ARBA" id="ARBA00009941"/>
    </source>
</evidence>
<name>A0A0N5ASI8_9BILA</name>
<dbReference type="Pfam" id="PF01650">
    <property type="entry name" value="Peptidase_C13"/>
    <property type="match status" value="1"/>
</dbReference>
<dbReference type="FunFam" id="3.40.50.1460:FF:000006">
    <property type="entry name" value="Legumain"/>
    <property type="match status" value="1"/>
</dbReference>
<dbReference type="GO" id="GO:0004197">
    <property type="term" value="F:cysteine-type endopeptidase activity"/>
    <property type="evidence" value="ECO:0007669"/>
    <property type="project" value="UniProtKB-EC"/>
</dbReference>
<keyword evidence="4" id="KW-0645">Protease</keyword>
<comment type="similarity">
    <text evidence="2">Belongs to the peptidase C13 family.</text>
</comment>
<keyword evidence="6" id="KW-0378">Hydrolase</keyword>
<dbReference type="Proteomes" id="UP000046393">
    <property type="component" value="Unplaced"/>
</dbReference>
<evidence type="ECO:0000256" key="5">
    <source>
        <dbReference type="ARBA" id="ARBA00022729"/>
    </source>
</evidence>
<dbReference type="PANTHER" id="PTHR12000">
    <property type="entry name" value="HEMOGLOBINASE FAMILY MEMBER"/>
    <property type="match status" value="1"/>
</dbReference>
<dbReference type="AlphaFoldDB" id="A0A0N5ASI8"/>
<dbReference type="WBParaSite" id="SMUV_0000775501-mRNA-1">
    <property type="protein sequence ID" value="SMUV_0000775501-mRNA-1"/>
    <property type="gene ID" value="SMUV_0000775501"/>
</dbReference>
<dbReference type="Gene3D" id="3.40.50.1460">
    <property type="match status" value="1"/>
</dbReference>
<organism evidence="9 10">
    <name type="scientific">Syphacia muris</name>
    <dbReference type="NCBI Taxonomy" id="451379"/>
    <lineage>
        <taxon>Eukaryota</taxon>
        <taxon>Metazoa</taxon>
        <taxon>Ecdysozoa</taxon>
        <taxon>Nematoda</taxon>
        <taxon>Chromadorea</taxon>
        <taxon>Rhabditida</taxon>
        <taxon>Spirurina</taxon>
        <taxon>Oxyuridomorpha</taxon>
        <taxon>Oxyuroidea</taxon>
        <taxon>Oxyuridae</taxon>
        <taxon>Syphacia</taxon>
    </lineage>
</organism>
<feature type="active site" evidence="8">
    <location>
        <position position="129"/>
    </location>
</feature>
<evidence type="ECO:0000256" key="6">
    <source>
        <dbReference type="ARBA" id="ARBA00022801"/>
    </source>
</evidence>
<proteinExistence type="inferred from homology"/>
<dbReference type="GO" id="GO:0006624">
    <property type="term" value="P:vacuolar protein processing"/>
    <property type="evidence" value="ECO:0007669"/>
    <property type="project" value="TreeGrafter"/>
</dbReference>
<evidence type="ECO:0000256" key="1">
    <source>
        <dbReference type="ARBA" id="ARBA00000810"/>
    </source>
</evidence>
<protein>
    <recommendedName>
        <fullName evidence="3">legumain</fullName>
        <ecNumber evidence="3">3.4.22.34</ecNumber>
    </recommendedName>
</protein>
<evidence type="ECO:0000313" key="10">
    <source>
        <dbReference type="WBParaSite" id="SMUV_0000775501-mRNA-1"/>
    </source>
</evidence>
<keyword evidence="5" id="KW-0732">Signal</keyword>
<dbReference type="InterPro" id="IPR001096">
    <property type="entry name" value="Peptidase_C13"/>
</dbReference>
<keyword evidence="9" id="KW-1185">Reference proteome</keyword>
<dbReference type="PANTHER" id="PTHR12000:SF42">
    <property type="entry name" value="LEGUMAIN"/>
    <property type="match status" value="1"/>
</dbReference>
<evidence type="ECO:0000256" key="4">
    <source>
        <dbReference type="ARBA" id="ARBA00022670"/>
    </source>
</evidence>
<accession>A0A0N5ASI8</accession>
<evidence type="ECO:0000256" key="8">
    <source>
        <dbReference type="PIRSR" id="PIRSR019663-1"/>
    </source>
</evidence>
<sequence length="361" mass="41342">MLFHRRPHPKIWALLVAGSNGWSNYRHQADVCHAYHVVRSHGIPKEQIVTMLYDDIAYSKQNPYPGKIFNKPGGSDVYKGVQIDYWGDAVTPENFMAILQGNKSAILGGNGRVLNSTKDDHIFVFFSDHGAVGLVSFPDEVLTVEDLSKTLQKMKKRDLFNQMVFYLEACESGSMFNGILNKTTNIYAVTAANEHESSWAMYCDNGLKLPCLGDEFSVNWMKDSEVEDLRKETLQKQFDLVRDKTNLSHVMKYGDMKILREHVAEFQGWAKLADRNTTKSSTNYLDNFMITAVENLVHDEEKERWILNNHPHSVTKLHCHNGVVKWFHRHCFHFSRVSLSIIVTFLSSHFCLTSDSVIYNA</sequence>
<dbReference type="GO" id="GO:0005773">
    <property type="term" value="C:vacuole"/>
    <property type="evidence" value="ECO:0007669"/>
    <property type="project" value="GOC"/>
</dbReference>
<comment type="catalytic activity">
    <reaction evidence="1">
        <text>Hydrolysis of proteins and small molecule substrates at -Asn-|-Xaa- bonds.</text>
        <dbReference type="EC" id="3.4.22.34"/>
    </reaction>
</comment>
<dbReference type="PIRSF" id="PIRSF019663">
    <property type="entry name" value="Legumain"/>
    <property type="match status" value="1"/>
</dbReference>
<evidence type="ECO:0000313" key="9">
    <source>
        <dbReference type="Proteomes" id="UP000046393"/>
    </source>
</evidence>